<dbReference type="InterPro" id="IPR036086">
    <property type="entry name" value="ParB/Sulfiredoxin_sf"/>
</dbReference>
<proteinExistence type="predicted"/>
<evidence type="ECO:0000259" key="1">
    <source>
        <dbReference type="SMART" id="SM00470"/>
    </source>
</evidence>
<comment type="caution">
    <text evidence="2">The sequence shown here is derived from an EMBL/GenBank/DDBJ whole genome shotgun (WGS) entry which is preliminary data.</text>
</comment>
<keyword evidence="3" id="KW-1185">Reference proteome</keyword>
<evidence type="ECO:0000313" key="3">
    <source>
        <dbReference type="Proteomes" id="UP000322976"/>
    </source>
</evidence>
<dbReference type="SUPFAM" id="SSF110849">
    <property type="entry name" value="ParB/Sulfiredoxin"/>
    <property type="match status" value="1"/>
</dbReference>
<dbReference type="AlphaFoldDB" id="A0A5D8QH29"/>
<accession>A0A5D8QH29</accession>
<evidence type="ECO:0000313" key="2">
    <source>
        <dbReference type="EMBL" id="TZE83549.1"/>
    </source>
</evidence>
<dbReference type="Gene3D" id="3.90.1530.10">
    <property type="entry name" value="Conserved hypothetical protein from pyrococcus furiosus pfu- 392566-001, ParB domain"/>
    <property type="match status" value="1"/>
</dbReference>
<dbReference type="Pfam" id="PF02195">
    <property type="entry name" value="ParB_N"/>
    <property type="match status" value="1"/>
</dbReference>
<sequence length="302" mass="33884">MEEATSKIQVDKLADLGSGLIIAKVKIANIKEQDINARIMKPEMFKQLVDNIKKRGQLESLPLCVLVGDKIEIISGHHRIRAAREAGMDEVVVILDISGLSRSQIAAKQIAHNAISGFDDQSTLKEIVKLIEDVDDMLESYIGKEILEQPMAELEKLLSPKVEFDWRNITFTFLPHQLKDLEKLIAALESTKPDFIGVAPIEEHKPFMEAINKYQKFANVKNTGSAIHAMIRCTEQMFEDIGYEESQEWVQLTSIFGSSAVPKEAADVISEAVKKMCEEGIVGQKNKWQAIEYWAADFLAGR</sequence>
<dbReference type="SMART" id="SM00470">
    <property type="entry name" value="ParB"/>
    <property type="match status" value="1"/>
</dbReference>
<reference evidence="2 3" key="1">
    <citation type="submission" date="2019-08" db="EMBL/GenBank/DDBJ databases">
        <title>Calorimonas adulescens gen. nov., sp. nov., an anaerobic thermophilic bacterium from Sakhalin hot spring.</title>
        <authorList>
            <person name="Khomyakova M.A."/>
            <person name="Merkel A.Y."/>
            <person name="Novikov A."/>
            <person name="Bonch-Osmolovskaya E.A."/>
            <person name="Slobodkin A.I."/>
        </authorList>
    </citation>
    <scope>NUCLEOTIDE SEQUENCE [LARGE SCALE GENOMIC DNA]</scope>
    <source>
        <strain evidence="2 3">A05MB</strain>
    </source>
</reference>
<name>A0A5D8QH29_9THEO</name>
<protein>
    <submittedName>
        <fullName evidence="2">Chromosome partitioning protein ParB</fullName>
    </submittedName>
</protein>
<feature type="domain" description="ParB-like N-terminal" evidence="1">
    <location>
        <begin position="23"/>
        <end position="114"/>
    </location>
</feature>
<dbReference type="EMBL" id="VTPS01000001">
    <property type="protein sequence ID" value="TZE83549.1"/>
    <property type="molecule type" value="Genomic_DNA"/>
</dbReference>
<dbReference type="InterPro" id="IPR003115">
    <property type="entry name" value="ParB_N"/>
</dbReference>
<organism evidence="2 3">
    <name type="scientific">Calorimonas adulescens</name>
    <dbReference type="NCBI Taxonomy" id="2606906"/>
    <lineage>
        <taxon>Bacteria</taxon>
        <taxon>Bacillati</taxon>
        <taxon>Bacillota</taxon>
        <taxon>Clostridia</taxon>
        <taxon>Thermoanaerobacterales</taxon>
        <taxon>Thermoanaerobacteraceae</taxon>
        <taxon>Calorimonas</taxon>
    </lineage>
</organism>
<dbReference type="Proteomes" id="UP000322976">
    <property type="component" value="Unassembled WGS sequence"/>
</dbReference>
<dbReference type="RefSeq" id="WP_149544168.1">
    <property type="nucleotide sequence ID" value="NZ_VTPS01000001.1"/>
</dbReference>
<gene>
    <name evidence="2" type="ORF">FWJ32_01330</name>
</gene>